<dbReference type="PANTHER" id="PTHR48075:SF5">
    <property type="entry name" value="3-HYDROXYBUTYRYL-COA DEHYDROGENASE"/>
    <property type="match status" value="1"/>
</dbReference>
<organism evidence="6 7">
    <name type="scientific">Granulicella aggregans</name>
    <dbReference type="NCBI Taxonomy" id="474949"/>
    <lineage>
        <taxon>Bacteria</taxon>
        <taxon>Pseudomonadati</taxon>
        <taxon>Acidobacteriota</taxon>
        <taxon>Terriglobia</taxon>
        <taxon>Terriglobales</taxon>
        <taxon>Acidobacteriaceae</taxon>
        <taxon>Granulicella</taxon>
    </lineage>
</organism>
<reference evidence="6 7" key="1">
    <citation type="submission" date="2020-08" db="EMBL/GenBank/DDBJ databases">
        <title>Genomic Encyclopedia of Type Strains, Phase IV (KMG-V): Genome sequencing to study the core and pangenomes of soil and plant-associated prokaryotes.</title>
        <authorList>
            <person name="Whitman W."/>
        </authorList>
    </citation>
    <scope>NUCLEOTIDE SEQUENCE [LARGE SCALE GENOMIC DNA]</scope>
    <source>
        <strain evidence="6 7">M8UP14</strain>
    </source>
</reference>
<protein>
    <submittedName>
        <fullName evidence="6">3-hydroxybutyryl-CoA dehydrogenase</fullName>
        <ecNumber evidence="6">1.1.1.157</ecNumber>
    </submittedName>
</protein>
<proteinExistence type="inferred from homology"/>
<dbReference type="PANTHER" id="PTHR48075">
    <property type="entry name" value="3-HYDROXYACYL-COA DEHYDROGENASE FAMILY PROTEIN"/>
    <property type="match status" value="1"/>
</dbReference>
<evidence type="ECO:0000256" key="3">
    <source>
        <dbReference type="PIRSR" id="PIRSR000105-1"/>
    </source>
</evidence>
<dbReference type="InterPro" id="IPR008927">
    <property type="entry name" value="6-PGluconate_DH-like_C_sf"/>
</dbReference>
<evidence type="ECO:0000259" key="5">
    <source>
        <dbReference type="Pfam" id="PF02737"/>
    </source>
</evidence>
<evidence type="ECO:0000313" key="6">
    <source>
        <dbReference type="EMBL" id="MBB5057904.1"/>
    </source>
</evidence>
<dbReference type="InterPro" id="IPR022694">
    <property type="entry name" value="3-OHacyl-CoA_DH"/>
</dbReference>
<dbReference type="GO" id="GO:0070403">
    <property type="term" value="F:NAD+ binding"/>
    <property type="evidence" value="ECO:0007669"/>
    <property type="project" value="InterPro"/>
</dbReference>
<dbReference type="InterPro" id="IPR006180">
    <property type="entry name" value="3-OHacyl-CoA_DH_CS"/>
</dbReference>
<dbReference type="InterPro" id="IPR036291">
    <property type="entry name" value="NAD(P)-bd_dom_sf"/>
</dbReference>
<dbReference type="EC" id="1.1.1.157" evidence="6"/>
<dbReference type="Pfam" id="PF00725">
    <property type="entry name" value="3HCDH"/>
    <property type="match status" value="1"/>
</dbReference>
<dbReference type="Gene3D" id="3.40.50.720">
    <property type="entry name" value="NAD(P)-binding Rossmann-like Domain"/>
    <property type="match status" value="1"/>
</dbReference>
<evidence type="ECO:0000256" key="2">
    <source>
        <dbReference type="ARBA" id="ARBA00023002"/>
    </source>
</evidence>
<feature type="site" description="Important for catalytic activity" evidence="3">
    <location>
        <position position="140"/>
    </location>
</feature>
<name>A0A7W8E439_9BACT</name>
<feature type="domain" description="3-hydroxyacyl-CoA dehydrogenase C-terminal" evidence="4">
    <location>
        <begin position="187"/>
        <end position="286"/>
    </location>
</feature>
<evidence type="ECO:0000313" key="7">
    <source>
        <dbReference type="Proteomes" id="UP000540989"/>
    </source>
</evidence>
<dbReference type="GO" id="GO:0008691">
    <property type="term" value="F:3-hydroxybutyryl-CoA dehydrogenase activity"/>
    <property type="evidence" value="ECO:0007669"/>
    <property type="project" value="UniProtKB-EC"/>
</dbReference>
<dbReference type="SUPFAM" id="SSF48179">
    <property type="entry name" value="6-phosphogluconate dehydrogenase C-terminal domain-like"/>
    <property type="match status" value="1"/>
</dbReference>
<dbReference type="AlphaFoldDB" id="A0A7W8E439"/>
<dbReference type="Proteomes" id="UP000540989">
    <property type="component" value="Unassembled WGS sequence"/>
</dbReference>
<accession>A0A7W8E439</accession>
<gene>
    <name evidence="6" type="ORF">HDF16_002610</name>
</gene>
<evidence type="ECO:0000256" key="1">
    <source>
        <dbReference type="ARBA" id="ARBA00009463"/>
    </source>
</evidence>
<keyword evidence="2 6" id="KW-0560">Oxidoreductase</keyword>
<dbReference type="InterPro" id="IPR006108">
    <property type="entry name" value="3HC_DH_C"/>
</dbReference>
<keyword evidence="7" id="KW-1185">Reference proteome</keyword>
<sequence>MEFECVGVAGLGLLGRGIAACLLAHGLRVVAFDLASDAAAEARSYIAAALEELRSRGLCEVSIVEDWQTRYSEAQSLEAFAACDFVIESIIEAAEAKAALFDQLESIIAPDVTVASNTSALPISLLQSGRRHPERFVGMHWAEPAHATRFLELIRGEQTAGAPMQTAIALAEKLGKEPCVVERDIPGFIANRLGYAMYREACHLLATGVADAETIDTSFRNSVGLWASICGPFRWIDLTGGPALYARAMQGVLPTLSRDTEIPEPLVTMMNNGLTGVRDGEGFYAYTPEQAAHWEEIYRRHVWRVREAVDESFPLNSEASSE</sequence>
<comment type="similarity">
    <text evidence="1">Belongs to the 3-hydroxyacyl-CoA dehydrogenase family.</text>
</comment>
<dbReference type="SUPFAM" id="SSF51735">
    <property type="entry name" value="NAD(P)-binding Rossmann-fold domains"/>
    <property type="match status" value="1"/>
</dbReference>
<dbReference type="PROSITE" id="PS00067">
    <property type="entry name" value="3HCDH"/>
    <property type="match status" value="1"/>
</dbReference>
<dbReference type="RefSeq" id="WP_184217079.1">
    <property type="nucleotide sequence ID" value="NZ_JACHIP010000003.1"/>
</dbReference>
<dbReference type="Gene3D" id="1.10.1040.10">
    <property type="entry name" value="N-(1-d-carboxylethyl)-l-norvaline Dehydrogenase, domain 2"/>
    <property type="match status" value="1"/>
</dbReference>
<dbReference type="PIRSF" id="PIRSF000105">
    <property type="entry name" value="HCDH"/>
    <property type="match status" value="1"/>
</dbReference>
<feature type="domain" description="3-hydroxyacyl-CoA dehydrogenase NAD binding" evidence="5">
    <location>
        <begin position="6"/>
        <end position="184"/>
    </location>
</feature>
<dbReference type="GO" id="GO:0006631">
    <property type="term" value="P:fatty acid metabolic process"/>
    <property type="evidence" value="ECO:0007669"/>
    <property type="project" value="InterPro"/>
</dbReference>
<evidence type="ECO:0000259" key="4">
    <source>
        <dbReference type="Pfam" id="PF00725"/>
    </source>
</evidence>
<comment type="caution">
    <text evidence="6">The sequence shown here is derived from an EMBL/GenBank/DDBJ whole genome shotgun (WGS) entry which is preliminary data.</text>
</comment>
<dbReference type="InterPro" id="IPR013328">
    <property type="entry name" value="6PGD_dom2"/>
</dbReference>
<dbReference type="InterPro" id="IPR006176">
    <property type="entry name" value="3-OHacyl-CoA_DH_NAD-bd"/>
</dbReference>
<dbReference type="EMBL" id="JACHIP010000003">
    <property type="protein sequence ID" value="MBB5057904.1"/>
    <property type="molecule type" value="Genomic_DNA"/>
</dbReference>
<dbReference type="Pfam" id="PF02737">
    <property type="entry name" value="3HCDH_N"/>
    <property type="match status" value="1"/>
</dbReference>